<keyword evidence="2" id="KW-1185">Reference proteome</keyword>
<proteinExistence type="predicted"/>
<name>A0A9Q0LJC7_ANAIG</name>
<dbReference type="EMBL" id="JAPDFW010000074">
    <property type="protein sequence ID" value="KAJ5073489.1"/>
    <property type="molecule type" value="Genomic_DNA"/>
</dbReference>
<dbReference type="InterPro" id="IPR011989">
    <property type="entry name" value="ARM-like"/>
</dbReference>
<keyword evidence="1" id="KW-0132">Cell division</keyword>
<evidence type="ECO:0000313" key="2">
    <source>
        <dbReference type="Proteomes" id="UP001149090"/>
    </source>
</evidence>
<reference evidence="1" key="1">
    <citation type="submission" date="2022-10" db="EMBL/GenBank/DDBJ databases">
        <title>Novel sulphate-reducing endosymbionts in the free-living metamonad Anaeramoeba.</title>
        <authorList>
            <person name="Jerlstrom-Hultqvist J."/>
            <person name="Cepicka I."/>
            <person name="Gallot-Lavallee L."/>
            <person name="Salas-Leiva D."/>
            <person name="Curtis B.A."/>
            <person name="Zahonova K."/>
            <person name="Pipaliya S."/>
            <person name="Dacks J."/>
            <person name="Roger A.J."/>
        </authorList>
    </citation>
    <scope>NUCLEOTIDE SEQUENCE</scope>
    <source>
        <strain evidence="1">BMAN</strain>
    </source>
</reference>
<dbReference type="InterPro" id="IPR012535">
    <property type="entry name" value="Cell_div_Cdc14"/>
</dbReference>
<accession>A0A9Q0LJC7</accession>
<dbReference type="PANTHER" id="PTHR34065:SF1">
    <property type="entry name" value="CELL DIVISION CONTROL PROTEIN 14"/>
    <property type="match status" value="1"/>
</dbReference>
<dbReference type="GO" id="GO:0051301">
    <property type="term" value="P:cell division"/>
    <property type="evidence" value="ECO:0007669"/>
    <property type="project" value="UniProtKB-KW"/>
</dbReference>
<dbReference type="SUPFAM" id="SSF48371">
    <property type="entry name" value="ARM repeat"/>
    <property type="match status" value="1"/>
</dbReference>
<dbReference type="OMA" id="DIVVRIM"/>
<dbReference type="Gene3D" id="1.25.10.10">
    <property type="entry name" value="Leucine-rich Repeat Variant"/>
    <property type="match status" value="1"/>
</dbReference>
<comment type="caution">
    <text evidence="1">The sequence shown here is derived from an EMBL/GenBank/DDBJ whole genome shotgun (WGS) entry which is preliminary data.</text>
</comment>
<dbReference type="OrthoDB" id="449062at2759"/>
<dbReference type="AlphaFoldDB" id="A0A9Q0LJC7"/>
<dbReference type="Proteomes" id="UP001149090">
    <property type="component" value="Unassembled WGS sequence"/>
</dbReference>
<protein>
    <submittedName>
        <fullName evidence="1">Cell division control protein</fullName>
    </submittedName>
</protein>
<dbReference type="Pfam" id="PF08045">
    <property type="entry name" value="CDC14"/>
    <property type="match status" value="1"/>
</dbReference>
<evidence type="ECO:0000313" key="1">
    <source>
        <dbReference type="EMBL" id="KAJ5073489.1"/>
    </source>
</evidence>
<dbReference type="InterPro" id="IPR016024">
    <property type="entry name" value="ARM-type_fold"/>
</dbReference>
<gene>
    <name evidence="1" type="ORF">M0811_08606</name>
</gene>
<dbReference type="PANTHER" id="PTHR34065">
    <property type="entry name" value="CELL DIVISION CONTROL PROTEIN 14"/>
    <property type="match status" value="1"/>
</dbReference>
<sequence length="239" mass="27844">MSQEVQEFNTWIAAYKRQLDVENQFKDSINKIKSQFHYQRMKGLTKLLEYLYGLSENDIKTIEKIQNDDQYKVVNNVMKYIIEPKEPVLITHKPSEKKLGFEVIQGICLSHQESKKNFRESGGIDSVLGIIDSQPTLSFYGIEALMAALVDDPESQKYFAQKKGIDIVVRIMTDKKMQRNIRIRTTEFLRMLIENKEFKNKVQSLIGEKAVTYMESKVQFNDEMKKGSTMFINKLDTGF</sequence>
<organism evidence="1 2">
    <name type="scientific">Anaeramoeba ignava</name>
    <name type="common">Anaerobic marine amoeba</name>
    <dbReference type="NCBI Taxonomy" id="1746090"/>
    <lineage>
        <taxon>Eukaryota</taxon>
        <taxon>Metamonada</taxon>
        <taxon>Anaeramoebidae</taxon>
        <taxon>Anaeramoeba</taxon>
    </lineage>
</organism>
<keyword evidence="1" id="KW-0131">Cell cycle</keyword>